<evidence type="ECO:0000256" key="1">
    <source>
        <dbReference type="ARBA" id="ARBA00012528"/>
    </source>
</evidence>
<keyword evidence="3" id="KW-0472">Membrane</keyword>
<keyword evidence="7" id="KW-1185">Reference proteome</keyword>
<evidence type="ECO:0000256" key="4">
    <source>
        <dbReference type="SAM" id="SignalP"/>
    </source>
</evidence>
<keyword evidence="3" id="KW-1133">Transmembrane helix</keyword>
<dbReference type="RefSeq" id="WP_310231383.1">
    <property type="nucleotide sequence ID" value="NZ_JAVDWO010000001.1"/>
</dbReference>
<feature type="transmembrane region" description="Helical" evidence="3">
    <location>
        <begin position="164"/>
        <end position="186"/>
    </location>
</feature>
<dbReference type="EC" id="2.7.7.65" evidence="1"/>
<feature type="transmembrane region" description="Helical" evidence="3">
    <location>
        <begin position="291"/>
        <end position="311"/>
    </location>
</feature>
<evidence type="ECO:0000313" key="6">
    <source>
        <dbReference type="EMBL" id="MDR7191317.1"/>
    </source>
</evidence>
<feature type="domain" description="GGDEF" evidence="5">
    <location>
        <begin position="413"/>
        <end position="546"/>
    </location>
</feature>
<name>A0ABU1XRC8_9GAMM</name>
<evidence type="ECO:0000313" key="7">
    <source>
        <dbReference type="Proteomes" id="UP001256588"/>
    </source>
</evidence>
<reference evidence="6 7" key="1">
    <citation type="submission" date="2023-07" db="EMBL/GenBank/DDBJ databases">
        <title>Sorghum-associated microbial communities from plants grown in Nebraska, USA.</title>
        <authorList>
            <person name="Schachtman D."/>
        </authorList>
    </citation>
    <scope>NUCLEOTIDE SEQUENCE [LARGE SCALE GENOMIC DNA]</scope>
    <source>
        <strain evidence="6 7">4099</strain>
    </source>
</reference>
<organism evidence="6 7">
    <name type="scientific">Luteimonas terrae</name>
    <dbReference type="NCBI Taxonomy" id="1530191"/>
    <lineage>
        <taxon>Bacteria</taxon>
        <taxon>Pseudomonadati</taxon>
        <taxon>Pseudomonadota</taxon>
        <taxon>Gammaproteobacteria</taxon>
        <taxon>Lysobacterales</taxon>
        <taxon>Lysobacteraceae</taxon>
        <taxon>Luteimonas</taxon>
    </lineage>
</organism>
<feature type="transmembrane region" description="Helical" evidence="3">
    <location>
        <begin position="318"/>
        <end position="337"/>
    </location>
</feature>
<gene>
    <name evidence="6" type="ORF">J2W68_000019</name>
</gene>
<keyword evidence="4" id="KW-0732">Signal</keyword>
<dbReference type="NCBIfam" id="TIGR00254">
    <property type="entry name" value="GGDEF"/>
    <property type="match status" value="1"/>
</dbReference>
<dbReference type="PANTHER" id="PTHR45138:SF9">
    <property type="entry name" value="DIGUANYLATE CYCLASE DGCM-RELATED"/>
    <property type="match status" value="1"/>
</dbReference>
<dbReference type="InterPro" id="IPR011623">
    <property type="entry name" value="7TMR_DISM_rcpt_extracell_dom1"/>
</dbReference>
<protein>
    <recommendedName>
        <fullName evidence="1">diguanylate cyclase</fullName>
        <ecNumber evidence="1">2.7.7.65</ecNumber>
    </recommendedName>
</protein>
<dbReference type="Gene3D" id="3.30.70.270">
    <property type="match status" value="1"/>
</dbReference>
<sequence length="561" mass="60671">MIRLWTPRRAWRCLLAGLLLVAVSAAAADDGSAQAPRFLLGGAATHDGTPMRACDPEALAGVQTVEIPAPAGGWPGAPQAISVFNVFAGEVMVGLGDRVVCGRMHDARTRDSRFRAGVGLVVVPPAGTDDPVRVAWRAPVQPQWIPTIRIGGPSPVQQEDTLRLVVRTACLAIALALAFSALMGYIGARDRTFLAHVAMCLVLLLWQATLNGLSGYPVPWLPVGDHETRWQVAFTAFAFAALQYGLWSQSGVVGLWPALRHGAHWSVRGFVIAGLLVPLLPYAALGAAWWILDHASLLLTVALTLIAVLSIRRGDRRAFALIAAAAPVIILFIPPIATSRIVVEYRVELIQLVATWFLIVMAYTLTNRYGQLRAQRDAMRQLADTDSLTGLPNRRAGLAQLDRCFAEARRTAMPLSLGFVDIDLFKRINDTHGHDVGDRVLVAVAEALATGVRRRDDVVRMGGEEFLVLLPGVDAQHARERLDAMRHRIAETAATLGVPELQLTASIGVTTLQADDEQAVALLRRADDAMYRAKHAGRNRVMADRDPGVMPHACPDTLSAD</sequence>
<dbReference type="SMART" id="SM00267">
    <property type="entry name" value="GGDEF"/>
    <property type="match status" value="1"/>
</dbReference>
<comment type="caution">
    <text evidence="6">The sequence shown here is derived from an EMBL/GenBank/DDBJ whole genome shotgun (WGS) entry which is preliminary data.</text>
</comment>
<dbReference type="PANTHER" id="PTHR45138">
    <property type="entry name" value="REGULATORY COMPONENTS OF SENSORY TRANSDUCTION SYSTEM"/>
    <property type="match status" value="1"/>
</dbReference>
<dbReference type="PROSITE" id="PS50887">
    <property type="entry name" value="GGDEF"/>
    <property type="match status" value="1"/>
</dbReference>
<feature type="transmembrane region" description="Helical" evidence="3">
    <location>
        <begin position="193"/>
        <end position="210"/>
    </location>
</feature>
<dbReference type="InterPro" id="IPR029787">
    <property type="entry name" value="Nucleotide_cyclase"/>
</dbReference>
<evidence type="ECO:0000259" key="5">
    <source>
        <dbReference type="PROSITE" id="PS50887"/>
    </source>
</evidence>
<evidence type="ECO:0000256" key="3">
    <source>
        <dbReference type="SAM" id="Phobius"/>
    </source>
</evidence>
<feature type="chain" id="PRO_5047454518" description="diguanylate cyclase" evidence="4">
    <location>
        <begin position="28"/>
        <end position="561"/>
    </location>
</feature>
<feature type="transmembrane region" description="Helical" evidence="3">
    <location>
        <begin position="230"/>
        <end position="247"/>
    </location>
</feature>
<dbReference type="EMBL" id="JAVDWO010000001">
    <property type="protein sequence ID" value="MDR7191317.1"/>
    <property type="molecule type" value="Genomic_DNA"/>
</dbReference>
<dbReference type="CDD" id="cd01949">
    <property type="entry name" value="GGDEF"/>
    <property type="match status" value="1"/>
</dbReference>
<dbReference type="InterPro" id="IPR050469">
    <property type="entry name" value="Diguanylate_Cyclase"/>
</dbReference>
<dbReference type="InterPro" id="IPR000160">
    <property type="entry name" value="GGDEF_dom"/>
</dbReference>
<keyword evidence="3" id="KW-0812">Transmembrane</keyword>
<accession>A0ABU1XRC8</accession>
<dbReference type="Proteomes" id="UP001256588">
    <property type="component" value="Unassembled WGS sequence"/>
</dbReference>
<comment type="catalytic activity">
    <reaction evidence="2">
        <text>2 GTP = 3',3'-c-di-GMP + 2 diphosphate</text>
        <dbReference type="Rhea" id="RHEA:24898"/>
        <dbReference type="ChEBI" id="CHEBI:33019"/>
        <dbReference type="ChEBI" id="CHEBI:37565"/>
        <dbReference type="ChEBI" id="CHEBI:58805"/>
        <dbReference type="EC" id="2.7.7.65"/>
    </reaction>
</comment>
<feature type="signal peptide" evidence="4">
    <location>
        <begin position="1"/>
        <end position="27"/>
    </location>
</feature>
<feature type="transmembrane region" description="Helical" evidence="3">
    <location>
        <begin position="267"/>
        <end position="285"/>
    </location>
</feature>
<feature type="transmembrane region" description="Helical" evidence="3">
    <location>
        <begin position="349"/>
        <end position="366"/>
    </location>
</feature>
<dbReference type="Pfam" id="PF07695">
    <property type="entry name" value="7TMR-DISM_7TM"/>
    <property type="match status" value="1"/>
</dbReference>
<dbReference type="InterPro" id="IPR043128">
    <property type="entry name" value="Rev_trsase/Diguanyl_cyclase"/>
</dbReference>
<evidence type="ECO:0000256" key="2">
    <source>
        <dbReference type="ARBA" id="ARBA00034247"/>
    </source>
</evidence>
<dbReference type="SUPFAM" id="SSF55073">
    <property type="entry name" value="Nucleotide cyclase"/>
    <property type="match status" value="1"/>
</dbReference>
<proteinExistence type="predicted"/>
<dbReference type="Pfam" id="PF00990">
    <property type="entry name" value="GGDEF"/>
    <property type="match status" value="1"/>
</dbReference>